<dbReference type="Pfam" id="PF00326">
    <property type="entry name" value="Peptidase_S9"/>
    <property type="match status" value="1"/>
</dbReference>
<dbReference type="RefSeq" id="WP_207212413.1">
    <property type="nucleotide sequence ID" value="NZ_SEOO01000025.1"/>
</dbReference>
<dbReference type="InterPro" id="IPR029058">
    <property type="entry name" value="AB_hydrolase_fold"/>
</dbReference>
<dbReference type="SUPFAM" id="SSF82171">
    <property type="entry name" value="DPP6 N-terminal domain-like"/>
    <property type="match status" value="1"/>
</dbReference>
<dbReference type="GO" id="GO:0006508">
    <property type="term" value="P:proteolysis"/>
    <property type="evidence" value="ECO:0007669"/>
    <property type="project" value="InterPro"/>
</dbReference>
<dbReference type="Gene3D" id="2.120.10.30">
    <property type="entry name" value="TolB, C-terminal domain"/>
    <property type="match status" value="1"/>
</dbReference>
<name>A0A8G2DXA7_9SPHN</name>
<proteinExistence type="predicted"/>
<dbReference type="InterPro" id="IPR011042">
    <property type="entry name" value="6-blade_b-propeller_TolB-like"/>
</dbReference>
<comment type="caution">
    <text evidence="2">The sequence shown here is derived from an EMBL/GenBank/DDBJ whole genome shotgun (WGS) entry which is preliminary data.</text>
</comment>
<dbReference type="InterPro" id="IPR053536">
    <property type="entry name" value="Lasso_peptide_isopeptidase"/>
</dbReference>
<dbReference type="EMBL" id="SEOO01000025">
    <property type="protein sequence ID" value="RYM09257.1"/>
    <property type="molecule type" value="Genomic_DNA"/>
</dbReference>
<accession>A0A8G2DXA7</accession>
<evidence type="ECO:0000259" key="1">
    <source>
        <dbReference type="Pfam" id="PF00326"/>
    </source>
</evidence>
<reference evidence="2 3" key="1">
    <citation type="submission" date="2019-02" db="EMBL/GenBank/DDBJ databases">
        <authorList>
            <person name="Feng G."/>
        </authorList>
    </citation>
    <scope>NUCLEOTIDE SEQUENCE [LARGE SCALE GENOMIC DNA]</scope>
    <source>
        <strain evidence="2 3">CCTCC AB 2011146</strain>
    </source>
</reference>
<dbReference type="AlphaFoldDB" id="A0A8G2DXA7"/>
<dbReference type="Pfam" id="PF07676">
    <property type="entry name" value="PD40"/>
    <property type="match status" value="2"/>
</dbReference>
<dbReference type="Proteomes" id="UP000291572">
    <property type="component" value="Unassembled WGS sequence"/>
</dbReference>
<dbReference type="InterPro" id="IPR001375">
    <property type="entry name" value="Peptidase_S9_cat"/>
</dbReference>
<dbReference type="GO" id="GO:0008236">
    <property type="term" value="F:serine-type peptidase activity"/>
    <property type="evidence" value="ECO:0007669"/>
    <property type="project" value="InterPro"/>
</dbReference>
<dbReference type="NCBIfam" id="NF033523">
    <property type="entry name" value="lasso_peptidase"/>
    <property type="match status" value="1"/>
</dbReference>
<dbReference type="InterPro" id="IPR011659">
    <property type="entry name" value="WD40"/>
</dbReference>
<gene>
    <name evidence="2" type="ORF">EWH12_14960</name>
</gene>
<protein>
    <submittedName>
        <fullName evidence="2">Atxe2 family lasso peptide isopeptidase</fullName>
    </submittedName>
</protein>
<evidence type="ECO:0000313" key="3">
    <source>
        <dbReference type="Proteomes" id="UP000291572"/>
    </source>
</evidence>
<sequence length="726" mass="80355">MAAALLHGVMALVAITTSLLPLPLEKANAATCTELLPSSRETSVRRSVTVDDLTRLRDIGPIASADKRSDMLSLSPDGKWIAFQLRQADPVSNTYCLGMAIMPTGGGGARVIDVGGTLILHKVKSYGWAGVPSGVPTVVMPRWSPDNRWIAYLKRTKGSIQVWRAEIGGIGGSAVTHSPSDVEDFRLTNDGQSLVYKTRRQLLDVEAAITREGQNRGWRLDNRAYPIRSARPQTPDSAPAEYFRVDIATGMEKSASSVEISLFEEIGNGHPNIMTTVTGNGNVAWGEIIHRSTSYATLQLVARAHNGRQFICDVDACKLDSRSSLFWNAAGTHLRFTRREGWSDSLTSIYEWRPGARSPRLLYSTSDLLVECHSLVNDLICLRESALNPRHIVRLNVATRKQTLVFDPNPIFQTLAMGKVERLHWRTDTGIACYGDLVYPVGYQAGKSYPLIITQYRTRGFLRGGTGDEVPIQAFANRGFMILSVENLEYEAIVGQRATPEKELAAFTKDFIGRKAQLAEIETITNILIARGLVDAQRVGITGLSDGSTTVQFATVNSSMFAAASLGGCCWEPAQDGLLGPLVADRYHRAGWPSLLEASHPYWKAISFTQNAERVKVPLLFQVADGEFLGAVESFTALAQAGTPVDMFIFPDEFHVKWQPAHRLAMYKRNIAWFEFWLNGMLPSDPLQRQEALNWEALRLKASRPFPWQNSIRDRGTLRHQAKVVQ</sequence>
<dbReference type="SUPFAM" id="SSF53474">
    <property type="entry name" value="alpha/beta-Hydrolases"/>
    <property type="match status" value="1"/>
</dbReference>
<dbReference type="Gene3D" id="3.40.50.1820">
    <property type="entry name" value="alpha/beta hydrolase"/>
    <property type="match status" value="1"/>
</dbReference>
<feature type="domain" description="Peptidase S9 prolyl oligopeptidase catalytic" evidence="1">
    <location>
        <begin position="520"/>
        <end position="679"/>
    </location>
</feature>
<organism evidence="2 3">
    <name type="scientific">Sphingobium cupriresistens</name>
    <dbReference type="NCBI Taxonomy" id="1132417"/>
    <lineage>
        <taxon>Bacteria</taxon>
        <taxon>Pseudomonadati</taxon>
        <taxon>Pseudomonadota</taxon>
        <taxon>Alphaproteobacteria</taxon>
        <taxon>Sphingomonadales</taxon>
        <taxon>Sphingomonadaceae</taxon>
        <taxon>Sphingobium</taxon>
    </lineage>
</organism>
<evidence type="ECO:0000313" key="2">
    <source>
        <dbReference type="EMBL" id="RYM09257.1"/>
    </source>
</evidence>